<keyword evidence="3" id="KW-1185">Reference proteome</keyword>
<name>A0A7U9KN24_9CHLR</name>
<dbReference type="Pfam" id="PF13365">
    <property type="entry name" value="Trypsin_2"/>
    <property type="match status" value="1"/>
</dbReference>
<dbReference type="Proteomes" id="UP000253922">
    <property type="component" value="Unassembled WGS sequence"/>
</dbReference>
<reference evidence="2" key="1">
    <citation type="journal article" date="2015" name="Genome Announc.">
        <title>Draft Genome Sequences of Anaerolinea thermolimosa IMO-1, Bellilinea caldifistulae GOMI-1, Leptolinea tardivitalis YMTK-2, Levilinea saccharolytica KIBI-1, Longilinea arvoryzae KOME-1, Previously Described as Members of the Class Anaerolineae (Chloroflexi).</title>
        <authorList>
            <person name="Matsuura N."/>
            <person name="Tourlousse M.D."/>
            <person name="Ohashi A."/>
            <person name="Hugenholtz P."/>
            <person name="Sekiguchi Y."/>
        </authorList>
    </citation>
    <scope>NUCLEOTIDE SEQUENCE</scope>
    <source>
        <strain evidence="2">IMO-1</strain>
    </source>
</reference>
<dbReference type="AlphaFoldDB" id="A0A7U9KN24"/>
<evidence type="ECO:0000313" key="1">
    <source>
        <dbReference type="EMBL" id="GAP08814.1"/>
    </source>
</evidence>
<dbReference type="InterPro" id="IPR043504">
    <property type="entry name" value="Peptidase_S1_PA_chymotrypsin"/>
</dbReference>
<evidence type="ECO:0000313" key="3">
    <source>
        <dbReference type="Proteomes" id="UP000253922"/>
    </source>
</evidence>
<protein>
    <recommendedName>
        <fullName evidence="4">Serine protease</fullName>
    </recommendedName>
</protein>
<dbReference type="EMBL" id="DF967970">
    <property type="protein sequence ID" value="GAP08864.1"/>
    <property type="molecule type" value="Genomic_DNA"/>
</dbReference>
<dbReference type="OrthoDB" id="4696264at2"/>
<dbReference type="SUPFAM" id="SSF50494">
    <property type="entry name" value="Trypsin-like serine proteases"/>
    <property type="match status" value="1"/>
</dbReference>
<proteinExistence type="predicted"/>
<gene>
    <name evidence="1" type="ORF">ATHL_03724</name>
    <name evidence="2" type="ORF">ATHL_03775</name>
</gene>
<organism evidence="2 3">
    <name type="scientific">Anaerolinea thermolimosa</name>
    <dbReference type="NCBI Taxonomy" id="229919"/>
    <lineage>
        <taxon>Bacteria</taxon>
        <taxon>Bacillati</taxon>
        <taxon>Chloroflexota</taxon>
        <taxon>Anaerolineae</taxon>
        <taxon>Anaerolineales</taxon>
        <taxon>Anaerolineaceae</taxon>
        <taxon>Anaerolinea</taxon>
    </lineage>
</organism>
<reference evidence="3" key="2">
    <citation type="submission" date="2015-07" db="EMBL/GenBank/DDBJ databases">
        <title>Draft Genome Sequences of Anaerolinea thermolimosa IMO-1, Bellilinea caldifistulae GOMI-1, Leptolinea tardivitalis YMTK-2, Levilinea saccharolytica KIBI-1,Longilinea arvoryzae KOME-1, Previously Described as Members of the Anaerolineaceae (Chloroflexi).</title>
        <authorList>
            <person name="Sekiguchi Y."/>
            <person name="Ohashi A."/>
            <person name="Matsuura N."/>
            <person name="Tourlousse M.D."/>
        </authorList>
    </citation>
    <scope>NUCLEOTIDE SEQUENCE [LARGE SCALE GENOMIC DNA]</scope>
    <source>
        <strain evidence="3">IMO-1</strain>
    </source>
</reference>
<dbReference type="InterPro" id="IPR009003">
    <property type="entry name" value="Peptidase_S1_PA"/>
</dbReference>
<evidence type="ECO:0000313" key="2">
    <source>
        <dbReference type="EMBL" id="GAP08864.1"/>
    </source>
</evidence>
<dbReference type="EMBL" id="DF967970">
    <property type="protein sequence ID" value="GAP08814.1"/>
    <property type="molecule type" value="Genomic_DNA"/>
</dbReference>
<dbReference type="Gene3D" id="2.40.10.10">
    <property type="entry name" value="Trypsin-like serine proteases"/>
    <property type="match status" value="2"/>
</dbReference>
<sequence>MQVNTIAEQLLFTTVRIETTNPDGTGTGTAFIFNYQQEEKQYLFLVTNKHVIRGAIDGRFFFTLSDGQSPQIGQRFDIQMNKFEQQWFGHPDPEIDVAVMPLVPVLQQIQKKGKTVFYKSITHNLIPTPEQMNDLDAIEEVVFIGYPNGIFDSKNLMPVVRRGTTATHLQLDYEGKPLFLIDASVFPGLSGSPVLIVNTGGYSHKGVFEVGNRVLFLGIISSVAIREEQGQIAFISSPVFQVPIVRTQQMIDLGIVYKASTILETVKILVDKWSKSQ</sequence>
<accession>A0A7U9KN24</accession>
<dbReference type="RefSeq" id="WP_062196633.1">
    <property type="nucleotide sequence ID" value="NZ_DF967970.1"/>
</dbReference>
<evidence type="ECO:0008006" key="4">
    <source>
        <dbReference type="Google" id="ProtNLM"/>
    </source>
</evidence>